<dbReference type="InterPro" id="IPR051013">
    <property type="entry name" value="MBL_superfamily_lactonases"/>
</dbReference>
<sequence length="272" mass="30583">MPTVNPLEQILHVGNLECEEGWFKRAGGVSTRSNPNPTPERRKLMMVSILISHPTEGLILYETGGGTDYPEVWGPQISDVFARVDYEPEQELDAQIAKTGNDIKDVKMVIIGHLHLDHAGGLDKFKGTDVAIWVHELELKHAFYSVATKTDLGVYLPHYLTFDLNWQTFTGPFLELAQGINVHHAPGHTPGLCIMQVNLPDSGTWIFTTDMYHVHENFDDAVPHGWLARDHDAWVKSNQMIHLLQRRTGGKMVFGHCAKTLSKYKLAPHAYS</sequence>
<protein>
    <submittedName>
        <fullName evidence="7">Beta-lactamase-like protein</fullName>
    </submittedName>
</protein>
<dbReference type="InterPro" id="IPR001279">
    <property type="entry name" value="Metallo-B-lactamas"/>
</dbReference>
<evidence type="ECO:0000259" key="6">
    <source>
        <dbReference type="SMART" id="SM00849"/>
    </source>
</evidence>
<organism evidence="7 8">
    <name type="scientific">Lineolata rhizophorae</name>
    <dbReference type="NCBI Taxonomy" id="578093"/>
    <lineage>
        <taxon>Eukaryota</taxon>
        <taxon>Fungi</taxon>
        <taxon>Dikarya</taxon>
        <taxon>Ascomycota</taxon>
        <taxon>Pezizomycotina</taxon>
        <taxon>Dothideomycetes</taxon>
        <taxon>Dothideomycetes incertae sedis</taxon>
        <taxon>Lineolatales</taxon>
        <taxon>Lineolataceae</taxon>
        <taxon>Lineolata</taxon>
    </lineage>
</organism>
<dbReference type="AlphaFoldDB" id="A0A6A6P833"/>
<evidence type="ECO:0000256" key="3">
    <source>
        <dbReference type="ARBA" id="ARBA00022723"/>
    </source>
</evidence>
<dbReference type="Pfam" id="PF00753">
    <property type="entry name" value="Lactamase_B"/>
    <property type="match status" value="1"/>
</dbReference>
<dbReference type="PANTHER" id="PTHR42978">
    <property type="entry name" value="QUORUM-QUENCHING LACTONASE YTNP-RELATED-RELATED"/>
    <property type="match status" value="1"/>
</dbReference>
<name>A0A6A6P833_9PEZI</name>
<evidence type="ECO:0000256" key="2">
    <source>
        <dbReference type="ARBA" id="ARBA00007749"/>
    </source>
</evidence>
<dbReference type="SMART" id="SM00849">
    <property type="entry name" value="Lactamase_B"/>
    <property type="match status" value="1"/>
</dbReference>
<keyword evidence="3" id="KW-0479">Metal-binding</keyword>
<dbReference type="Proteomes" id="UP000799766">
    <property type="component" value="Unassembled WGS sequence"/>
</dbReference>
<evidence type="ECO:0000256" key="4">
    <source>
        <dbReference type="ARBA" id="ARBA00022801"/>
    </source>
</evidence>
<evidence type="ECO:0000256" key="5">
    <source>
        <dbReference type="ARBA" id="ARBA00022833"/>
    </source>
</evidence>
<dbReference type="CDD" id="cd07729">
    <property type="entry name" value="AHL_lactonase_MBL-fold"/>
    <property type="match status" value="1"/>
</dbReference>
<comment type="cofactor">
    <cofactor evidence="1">
        <name>Zn(2+)</name>
        <dbReference type="ChEBI" id="CHEBI:29105"/>
    </cofactor>
</comment>
<keyword evidence="5" id="KW-0862">Zinc</keyword>
<dbReference type="PANTHER" id="PTHR42978:SF2">
    <property type="entry name" value="102 KBASES UNSTABLE REGION: FROM 1 TO 119443"/>
    <property type="match status" value="1"/>
</dbReference>
<comment type="similarity">
    <text evidence="2">Belongs to the metallo-beta-lactamase superfamily.</text>
</comment>
<keyword evidence="8" id="KW-1185">Reference proteome</keyword>
<dbReference type="Gene3D" id="3.60.15.10">
    <property type="entry name" value="Ribonuclease Z/Hydroxyacylglutathione hydrolase-like"/>
    <property type="match status" value="1"/>
</dbReference>
<accession>A0A6A6P833</accession>
<dbReference type="SUPFAM" id="SSF56281">
    <property type="entry name" value="Metallo-hydrolase/oxidoreductase"/>
    <property type="match status" value="1"/>
</dbReference>
<dbReference type="GO" id="GO:0046872">
    <property type="term" value="F:metal ion binding"/>
    <property type="evidence" value="ECO:0007669"/>
    <property type="project" value="UniProtKB-KW"/>
</dbReference>
<feature type="domain" description="Metallo-beta-lactamase" evidence="6">
    <location>
        <begin position="45"/>
        <end position="256"/>
    </location>
</feature>
<proteinExistence type="inferred from homology"/>
<dbReference type="GO" id="GO:0016787">
    <property type="term" value="F:hydrolase activity"/>
    <property type="evidence" value="ECO:0007669"/>
    <property type="project" value="UniProtKB-KW"/>
</dbReference>
<evidence type="ECO:0000313" key="7">
    <source>
        <dbReference type="EMBL" id="KAF2460029.1"/>
    </source>
</evidence>
<keyword evidence="4" id="KW-0378">Hydrolase</keyword>
<dbReference type="InterPro" id="IPR036866">
    <property type="entry name" value="RibonucZ/Hydroxyglut_hydro"/>
</dbReference>
<dbReference type="OrthoDB" id="10250730at2759"/>
<evidence type="ECO:0000313" key="8">
    <source>
        <dbReference type="Proteomes" id="UP000799766"/>
    </source>
</evidence>
<gene>
    <name evidence="7" type="ORF">BDY21DRAFT_183458</name>
</gene>
<dbReference type="EMBL" id="MU001674">
    <property type="protein sequence ID" value="KAF2460029.1"/>
    <property type="molecule type" value="Genomic_DNA"/>
</dbReference>
<reference evidence="7" key="1">
    <citation type="journal article" date="2020" name="Stud. Mycol.">
        <title>101 Dothideomycetes genomes: a test case for predicting lifestyles and emergence of pathogens.</title>
        <authorList>
            <person name="Haridas S."/>
            <person name="Albert R."/>
            <person name="Binder M."/>
            <person name="Bloem J."/>
            <person name="Labutti K."/>
            <person name="Salamov A."/>
            <person name="Andreopoulos B."/>
            <person name="Baker S."/>
            <person name="Barry K."/>
            <person name="Bills G."/>
            <person name="Bluhm B."/>
            <person name="Cannon C."/>
            <person name="Castanera R."/>
            <person name="Culley D."/>
            <person name="Daum C."/>
            <person name="Ezra D."/>
            <person name="Gonzalez J."/>
            <person name="Henrissat B."/>
            <person name="Kuo A."/>
            <person name="Liang C."/>
            <person name="Lipzen A."/>
            <person name="Lutzoni F."/>
            <person name="Magnuson J."/>
            <person name="Mondo S."/>
            <person name="Nolan M."/>
            <person name="Ohm R."/>
            <person name="Pangilinan J."/>
            <person name="Park H.-J."/>
            <person name="Ramirez L."/>
            <person name="Alfaro M."/>
            <person name="Sun H."/>
            <person name="Tritt A."/>
            <person name="Yoshinaga Y."/>
            <person name="Zwiers L.-H."/>
            <person name="Turgeon B."/>
            <person name="Goodwin S."/>
            <person name="Spatafora J."/>
            <person name="Crous P."/>
            <person name="Grigoriev I."/>
        </authorList>
    </citation>
    <scope>NUCLEOTIDE SEQUENCE</scope>
    <source>
        <strain evidence="7">ATCC 16933</strain>
    </source>
</reference>
<evidence type="ECO:0000256" key="1">
    <source>
        <dbReference type="ARBA" id="ARBA00001947"/>
    </source>
</evidence>